<dbReference type="PANTHER" id="PTHR34001:SF3">
    <property type="entry name" value="BLL7405 PROTEIN"/>
    <property type="match status" value="1"/>
</dbReference>
<evidence type="ECO:0000256" key="3">
    <source>
        <dbReference type="ARBA" id="ARBA00023136"/>
    </source>
</evidence>
<reference evidence="8" key="1">
    <citation type="submission" date="2022-06" db="EMBL/GenBank/DDBJ databases">
        <title>Devosia sp. XJ19-45 genome assembly.</title>
        <authorList>
            <person name="Li B."/>
            <person name="Cai M."/>
            <person name="Nie G."/>
            <person name="Li W."/>
        </authorList>
    </citation>
    <scope>NUCLEOTIDE SEQUENCE</scope>
    <source>
        <strain evidence="8">XJ19-45</strain>
    </source>
</reference>
<evidence type="ECO:0000259" key="7">
    <source>
        <dbReference type="Pfam" id="PF13505"/>
    </source>
</evidence>
<dbReference type="EMBL" id="JAMWDU010000003">
    <property type="protein sequence ID" value="MCP8887158.1"/>
    <property type="molecule type" value="Genomic_DNA"/>
</dbReference>
<evidence type="ECO:0000256" key="1">
    <source>
        <dbReference type="ARBA" id="ARBA00004442"/>
    </source>
</evidence>
<evidence type="ECO:0000256" key="6">
    <source>
        <dbReference type="SAM" id="SignalP"/>
    </source>
</evidence>
<keyword evidence="3" id="KW-0472">Membrane</keyword>
<comment type="subcellular location">
    <subcellularLocation>
        <location evidence="1">Cell outer membrane</location>
    </subcellularLocation>
</comment>
<dbReference type="Proteomes" id="UP001060275">
    <property type="component" value="Unassembled WGS sequence"/>
</dbReference>
<name>A0A9Q4AMZ4_9HYPH</name>
<sequence length="196" mass="20763">MRRLLLSTALVLAASPALAADYFFSDPPPMYDSYDQQGWSGQYLGATLGGQSTRIELPAGGVLEGYGLIGGIFAGVNYEQDSIVYGAEADVEWNSFDQAAACSSPAWYCSVQGSLRARLGYAVDNFHVYGTAGIAAATVGGYGWTAGLGAEVAFSDAWFGRAEYRYTALGAANAWYDQTENGVIAHAVRAGVGYRF</sequence>
<feature type="chain" id="PRO_5040223408" evidence="6">
    <location>
        <begin position="20"/>
        <end position="196"/>
    </location>
</feature>
<dbReference type="InterPro" id="IPR051692">
    <property type="entry name" value="OMP-like"/>
</dbReference>
<organism evidence="8 9">
    <name type="scientific">Devosia ureilytica</name>
    <dbReference type="NCBI Taxonomy" id="2952754"/>
    <lineage>
        <taxon>Bacteria</taxon>
        <taxon>Pseudomonadati</taxon>
        <taxon>Pseudomonadota</taxon>
        <taxon>Alphaproteobacteria</taxon>
        <taxon>Hyphomicrobiales</taxon>
        <taxon>Devosiaceae</taxon>
        <taxon>Devosia</taxon>
    </lineage>
</organism>
<dbReference type="Pfam" id="PF13505">
    <property type="entry name" value="OMP_b-brl"/>
    <property type="match status" value="1"/>
</dbReference>
<accession>A0A9Q4AMZ4</accession>
<evidence type="ECO:0000256" key="4">
    <source>
        <dbReference type="ARBA" id="ARBA00023237"/>
    </source>
</evidence>
<proteinExistence type="inferred from homology"/>
<protein>
    <submittedName>
        <fullName evidence="8">Porin family protein</fullName>
    </submittedName>
</protein>
<feature type="signal peptide" evidence="6">
    <location>
        <begin position="1"/>
        <end position="19"/>
    </location>
</feature>
<comment type="caution">
    <text evidence="8">The sequence shown here is derived from an EMBL/GenBank/DDBJ whole genome shotgun (WGS) entry which is preliminary data.</text>
</comment>
<evidence type="ECO:0000313" key="8">
    <source>
        <dbReference type="EMBL" id="MCP8887158.1"/>
    </source>
</evidence>
<dbReference type="AlphaFoldDB" id="A0A9Q4AMZ4"/>
<evidence type="ECO:0000313" key="9">
    <source>
        <dbReference type="Proteomes" id="UP001060275"/>
    </source>
</evidence>
<evidence type="ECO:0000256" key="5">
    <source>
        <dbReference type="ARBA" id="ARBA00038306"/>
    </source>
</evidence>
<dbReference type="GO" id="GO:0009279">
    <property type="term" value="C:cell outer membrane"/>
    <property type="evidence" value="ECO:0007669"/>
    <property type="project" value="UniProtKB-SubCell"/>
</dbReference>
<comment type="similarity">
    <text evidence="5">Belongs to the Omp25/RopB family.</text>
</comment>
<evidence type="ECO:0000256" key="2">
    <source>
        <dbReference type="ARBA" id="ARBA00022729"/>
    </source>
</evidence>
<feature type="domain" description="Outer membrane protein beta-barrel" evidence="7">
    <location>
        <begin position="9"/>
        <end position="196"/>
    </location>
</feature>
<dbReference type="RefSeq" id="WP_254674239.1">
    <property type="nucleotide sequence ID" value="NZ_JAMWDU010000003.1"/>
</dbReference>
<gene>
    <name evidence="8" type="ORF">NF348_08580</name>
</gene>
<keyword evidence="4" id="KW-0998">Cell outer membrane</keyword>
<dbReference type="PANTHER" id="PTHR34001">
    <property type="entry name" value="BLL7405 PROTEIN"/>
    <property type="match status" value="1"/>
</dbReference>
<dbReference type="InterPro" id="IPR011250">
    <property type="entry name" value="OMP/PagP_B-barrel"/>
</dbReference>
<dbReference type="Gene3D" id="2.40.160.20">
    <property type="match status" value="1"/>
</dbReference>
<keyword evidence="2 6" id="KW-0732">Signal</keyword>
<dbReference type="InterPro" id="IPR027385">
    <property type="entry name" value="Beta-barrel_OMP"/>
</dbReference>
<dbReference type="SUPFAM" id="SSF56925">
    <property type="entry name" value="OMPA-like"/>
    <property type="match status" value="1"/>
</dbReference>
<keyword evidence="9" id="KW-1185">Reference proteome</keyword>